<keyword evidence="2" id="KW-0812">Transmembrane</keyword>
<keyword evidence="2" id="KW-0472">Membrane</keyword>
<feature type="region of interest" description="Disordered" evidence="1">
    <location>
        <begin position="74"/>
        <end position="108"/>
    </location>
</feature>
<evidence type="ECO:0000313" key="4">
    <source>
        <dbReference type="Proteomes" id="UP000245812"/>
    </source>
</evidence>
<evidence type="ECO:0008006" key="5">
    <source>
        <dbReference type="Google" id="ProtNLM"/>
    </source>
</evidence>
<dbReference type="EMBL" id="QGHC01000006">
    <property type="protein sequence ID" value="PWK87522.1"/>
    <property type="molecule type" value="Genomic_DNA"/>
</dbReference>
<accession>A0A316IJY4</accession>
<evidence type="ECO:0000256" key="2">
    <source>
        <dbReference type="SAM" id="Phobius"/>
    </source>
</evidence>
<evidence type="ECO:0000313" key="3">
    <source>
        <dbReference type="EMBL" id="PWK87522.1"/>
    </source>
</evidence>
<protein>
    <recommendedName>
        <fullName evidence="5">DUF3619 family protein</fullName>
    </recommendedName>
</protein>
<feature type="transmembrane region" description="Helical" evidence="2">
    <location>
        <begin position="54"/>
        <end position="71"/>
    </location>
</feature>
<dbReference type="Proteomes" id="UP000245812">
    <property type="component" value="Unassembled WGS sequence"/>
</dbReference>
<name>A0A316IJY4_9GAMM</name>
<evidence type="ECO:0000256" key="1">
    <source>
        <dbReference type="SAM" id="MobiDB-lite"/>
    </source>
</evidence>
<keyword evidence="2" id="KW-1133">Transmembrane helix</keyword>
<reference evidence="3 4" key="1">
    <citation type="submission" date="2018-05" db="EMBL/GenBank/DDBJ databases">
        <title>Genomic Encyclopedia of Type Strains, Phase IV (KMG-IV): sequencing the most valuable type-strain genomes for metagenomic binning, comparative biology and taxonomic classification.</title>
        <authorList>
            <person name="Goeker M."/>
        </authorList>
    </citation>
    <scope>NUCLEOTIDE SEQUENCE [LARGE SCALE GENOMIC DNA]</scope>
    <source>
        <strain evidence="3 4">DSM 14263</strain>
    </source>
</reference>
<keyword evidence="4" id="KW-1185">Reference proteome</keyword>
<comment type="caution">
    <text evidence="3">The sequence shown here is derived from an EMBL/GenBank/DDBJ whole genome shotgun (WGS) entry which is preliminary data.</text>
</comment>
<feature type="compositionally biased region" description="Low complexity" evidence="1">
    <location>
        <begin position="74"/>
        <end position="89"/>
    </location>
</feature>
<organism evidence="3 4">
    <name type="scientific">Fulvimonas soli</name>
    <dbReference type="NCBI Taxonomy" id="155197"/>
    <lineage>
        <taxon>Bacteria</taxon>
        <taxon>Pseudomonadati</taxon>
        <taxon>Pseudomonadota</taxon>
        <taxon>Gammaproteobacteria</taxon>
        <taxon>Lysobacterales</taxon>
        <taxon>Rhodanobacteraceae</taxon>
        <taxon>Fulvimonas</taxon>
    </lineage>
</organism>
<sequence length="130" mass="13543">MNTPDRFEQRARALHLEASRRLDPATAGRLRAARRAALAAGAARPAHPLLRRTLLPAGAFAVLALAALMIWPSSPSRAPQTAPATAAAAGDTLDSELPPDPDSADPNLYQDLDFYGWLAANGNGGGATAH</sequence>
<gene>
    <name evidence="3" type="ORF">C7456_10610</name>
</gene>
<dbReference type="AlphaFoldDB" id="A0A316IJY4"/>
<dbReference type="RefSeq" id="WP_109723602.1">
    <property type="nucleotide sequence ID" value="NZ_MSZV01000179.1"/>
</dbReference>
<feature type="compositionally biased region" description="Acidic residues" evidence="1">
    <location>
        <begin position="93"/>
        <end position="103"/>
    </location>
</feature>
<proteinExistence type="predicted"/>